<dbReference type="PIRSF" id="PIRSF006091">
    <property type="entry name" value="E_trnsport_RnfG"/>
    <property type="match status" value="1"/>
</dbReference>
<evidence type="ECO:0000256" key="5">
    <source>
        <dbReference type="ARBA" id="ARBA00022982"/>
    </source>
</evidence>
<dbReference type="Proteomes" id="UP000006457">
    <property type="component" value="Unassembled WGS sequence"/>
</dbReference>
<dbReference type="HAMAP" id="MF_00479">
    <property type="entry name" value="RsxG_RnfG"/>
    <property type="match status" value="1"/>
</dbReference>
<dbReference type="AlphaFoldDB" id="I3DCH7"/>
<dbReference type="EC" id="7.-.-.-" evidence="6"/>
<dbReference type="GO" id="GO:0005886">
    <property type="term" value="C:plasma membrane"/>
    <property type="evidence" value="ECO:0007669"/>
    <property type="project" value="UniProtKB-SubCell"/>
</dbReference>
<comment type="caution">
    <text evidence="8">The sequence shown here is derived from an EMBL/GenBank/DDBJ whole genome shotgun (WGS) entry which is preliminary data.</text>
</comment>
<comment type="similarity">
    <text evidence="6">Belongs to the RnfG family.</text>
</comment>
<feature type="modified residue" description="FMN phosphoryl threonine" evidence="6">
    <location>
        <position position="172"/>
    </location>
</feature>
<dbReference type="GO" id="GO:0009055">
    <property type="term" value="F:electron transfer activity"/>
    <property type="evidence" value="ECO:0007669"/>
    <property type="project" value="InterPro"/>
</dbReference>
<keyword evidence="6" id="KW-1278">Translocase</keyword>
<keyword evidence="4 6" id="KW-0288">FMN</keyword>
<keyword evidence="6" id="KW-1133">Transmembrane helix</keyword>
<keyword evidence="1 6" id="KW-0813">Transport</keyword>
<accession>I3DCH7</accession>
<gene>
    <name evidence="6 8" type="primary">rnfG</name>
    <name evidence="8" type="ORF">HMPREF1052_1012</name>
</gene>
<dbReference type="InterPro" id="IPR010209">
    <property type="entry name" value="Ion_transpt_RnfG/RsxG"/>
</dbReference>
<evidence type="ECO:0000313" key="8">
    <source>
        <dbReference type="EMBL" id="EIJ69420.1"/>
    </source>
</evidence>
<organism evidence="8 9">
    <name type="scientific">Pasteurella bettyae CCUG 2042</name>
    <dbReference type="NCBI Taxonomy" id="1095749"/>
    <lineage>
        <taxon>Bacteria</taxon>
        <taxon>Pseudomonadati</taxon>
        <taxon>Pseudomonadota</taxon>
        <taxon>Gammaproteobacteria</taxon>
        <taxon>Pasteurellales</taxon>
        <taxon>Pasteurellaceae</taxon>
        <taxon>Pasteurella</taxon>
    </lineage>
</organism>
<evidence type="ECO:0000256" key="2">
    <source>
        <dbReference type="ARBA" id="ARBA00022553"/>
    </source>
</evidence>
<keyword evidence="9" id="KW-1185">Reference proteome</keyword>
<evidence type="ECO:0000256" key="1">
    <source>
        <dbReference type="ARBA" id="ARBA00022448"/>
    </source>
</evidence>
<feature type="domain" description="FMN-binding" evidence="7">
    <location>
        <begin position="97"/>
        <end position="189"/>
    </location>
</feature>
<evidence type="ECO:0000313" key="9">
    <source>
        <dbReference type="Proteomes" id="UP000006457"/>
    </source>
</evidence>
<dbReference type="NCBIfam" id="TIGR01947">
    <property type="entry name" value="rnfG"/>
    <property type="match status" value="1"/>
</dbReference>
<protein>
    <recommendedName>
        <fullName evidence="6">Ion-translocating oxidoreductase complex subunit G</fullName>
        <ecNumber evidence="6">7.-.-.-</ecNumber>
    </recommendedName>
    <alternativeName>
        <fullName evidence="6">Rnf electron transport complex subunit G</fullName>
    </alternativeName>
</protein>
<keyword evidence="6" id="KW-0997">Cell inner membrane</keyword>
<evidence type="ECO:0000256" key="6">
    <source>
        <dbReference type="HAMAP-Rule" id="MF_00479"/>
    </source>
</evidence>
<evidence type="ECO:0000256" key="3">
    <source>
        <dbReference type="ARBA" id="ARBA00022630"/>
    </source>
</evidence>
<comment type="function">
    <text evidence="6">Part of a membrane-bound complex that couples electron transfer with translocation of ions across the membrane.</text>
</comment>
<keyword evidence="6" id="KW-0812">Transmembrane</keyword>
<comment type="subunit">
    <text evidence="6">The complex is composed of six subunits: RnfA, RnfB, RnfC, RnfD, RnfE and RnfG.</text>
</comment>
<dbReference type="PANTHER" id="PTHR36118:SF1">
    <property type="entry name" value="ION-TRANSLOCATING OXIDOREDUCTASE COMPLEX SUBUNIT G"/>
    <property type="match status" value="1"/>
</dbReference>
<dbReference type="InterPro" id="IPR007329">
    <property type="entry name" value="FMN-bd"/>
</dbReference>
<evidence type="ECO:0000256" key="4">
    <source>
        <dbReference type="ARBA" id="ARBA00022643"/>
    </source>
</evidence>
<evidence type="ECO:0000259" key="7">
    <source>
        <dbReference type="SMART" id="SM00900"/>
    </source>
</evidence>
<proteinExistence type="inferred from homology"/>
<reference evidence="8 9" key="1">
    <citation type="submission" date="2012-03" db="EMBL/GenBank/DDBJ databases">
        <authorList>
            <person name="Harkins D.M."/>
            <person name="Madupu R."/>
            <person name="Durkin A.S."/>
            <person name="Torralba M."/>
            <person name="Methe B."/>
            <person name="Sutton G.G."/>
            <person name="Nelson K.E."/>
        </authorList>
    </citation>
    <scope>NUCLEOTIDE SEQUENCE [LARGE SCALE GENOMIC DNA]</scope>
    <source>
        <strain evidence="8 9">CCUG 2042</strain>
    </source>
</reference>
<comment type="cofactor">
    <cofactor evidence="6">
        <name>FMN</name>
        <dbReference type="ChEBI" id="CHEBI:58210"/>
    </cofactor>
</comment>
<dbReference type="NCBIfam" id="NF002519">
    <property type="entry name" value="PRK01908.1"/>
    <property type="match status" value="1"/>
</dbReference>
<dbReference type="RefSeq" id="WP_005760555.1">
    <property type="nucleotide sequence ID" value="NZ_AJSX01000030.1"/>
</dbReference>
<dbReference type="OrthoDB" id="9784165at2"/>
<keyword evidence="5 6" id="KW-0249">Electron transport</keyword>
<comment type="subcellular location">
    <subcellularLocation>
        <location evidence="6">Cell inner membrane</location>
        <topology evidence="6">Single-pass membrane protein</topology>
    </subcellularLocation>
</comment>
<dbReference type="PANTHER" id="PTHR36118">
    <property type="entry name" value="ION-TRANSLOCATING OXIDOREDUCTASE COMPLEX SUBUNIT G"/>
    <property type="match status" value="1"/>
</dbReference>
<dbReference type="GO" id="GO:0022900">
    <property type="term" value="P:electron transport chain"/>
    <property type="evidence" value="ECO:0007669"/>
    <property type="project" value="UniProtKB-UniRule"/>
</dbReference>
<keyword evidence="6" id="KW-1003">Cell membrane</keyword>
<dbReference type="EMBL" id="AJSX01000030">
    <property type="protein sequence ID" value="EIJ69420.1"/>
    <property type="molecule type" value="Genomic_DNA"/>
</dbReference>
<keyword evidence="3 6" id="KW-0285">Flavoprotein</keyword>
<name>I3DCH7_9PAST</name>
<dbReference type="SMART" id="SM00900">
    <property type="entry name" value="FMN_bind"/>
    <property type="match status" value="1"/>
</dbReference>
<keyword evidence="6" id="KW-0472">Membrane</keyword>
<sequence length="202" mass="22477">MKIAVVTFRYGLLLALVAVICTLVSAGVYFVTKDKIDSVISENQRKLLLEVIPQNYFDNNLVQSCIKSALPDIHKIYLAKKNQQITAYAFETVAHDGYSGDIRILVGLTPSGEVLGVRTIEHHETPGLGDKIDLRISNWILSLTNQHITENNQAEWAVKKDGGKFDQFAGATITPRALINQVKRSALLMLKSSNFEQYPTCN</sequence>
<dbReference type="Pfam" id="PF04205">
    <property type="entry name" value="FMN_bind"/>
    <property type="match status" value="1"/>
</dbReference>
<dbReference type="GO" id="GO:0010181">
    <property type="term" value="F:FMN binding"/>
    <property type="evidence" value="ECO:0007669"/>
    <property type="project" value="InterPro"/>
</dbReference>
<keyword evidence="2 6" id="KW-0597">Phosphoprotein</keyword>
<dbReference type="PATRIC" id="fig|1095749.3.peg.1207"/>
<dbReference type="eggNOG" id="COG4659">
    <property type="taxonomic scope" value="Bacteria"/>
</dbReference>